<dbReference type="Proteomes" id="UP000000599">
    <property type="component" value="Chromosome C"/>
</dbReference>
<dbReference type="KEGG" id="dha:DEHA2C01364g"/>
<dbReference type="InParanoid" id="Q6BVM8"/>
<sequence length="268" mass="30239">MNIFNVEDSLEEFDIQYMKAYNQVLNKYHDCTNSSRKQRAKSVSSTRKDIALSSPLLDKHTNRFEADRTRAFELLDNSQQSISPTSRVASKPFGKVSKMRPPLKPSVTIESIDTIAKPKHISYPTSPKCHANSKCASDVASFNSYVGNPFYKPSNTRGIKSMPSIPTVSSFNFNFGNTPELGDFPDATNISHKKRKVSTQSDMQLSVYEDGHPDPSSSDASLSSFNSILSLNDNEFDDFNFDYFLSQENSDMFSVDDKLNFNDYYPFD</sequence>
<dbReference type="OrthoDB" id="4025566at2759"/>
<dbReference type="RefSeq" id="XP_457741.2">
    <property type="nucleotide sequence ID" value="XM_457741.1"/>
</dbReference>
<gene>
    <name evidence="2" type="ordered locus">DEHA2C01364g</name>
</gene>
<feature type="region of interest" description="Disordered" evidence="1">
    <location>
        <begin position="194"/>
        <end position="219"/>
    </location>
</feature>
<dbReference type="GeneID" id="2900574"/>
<dbReference type="HOGENOM" id="CLU_1038367_0_0_1"/>
<evidence type="ECO:0000313" key="3">
    <source>
        <dbReference type="Proteomes" id="UP000000599"/>
    </source>
</evidence>
<evidence type="ECO:0000313" key="2">
    <source>
        <dbReference type="EMBL" id="CAG85769.2"/>
    </source>
</evidence>
<proteinExistence type="predicted"/>
<evidence type="ECO:0000256" key="1">
    <source>
        <dbReference type="SAM" id="MobiDB-lite"/>
    </source>
</evidence>
<dbReference type="EMBL" id="CR382135">
    <property type="protein sequence ID" value="CAG85769.2"/>
    <property type="molecule type" value="Genomic_DNA"/>
</dbReference>
<organism evidence="2 3">
    <name type="scientific">Debaryomyces hansenii (strain ATCC 36239 / CBS 767 / BCRC 21394 / JCM 1990 / NBRC 0083 / IGC 2968)</name>
    <name type="common">Yeast</name>
    <name type="synonym">Torulaspora hansenii</name>
    <dbReference type="NCBI Taxonomy" id="284592"/>
    <lineage>
        <taxon>Eukaryota</taxon>
        <taxon>Fungi</taxon>
        <taxon>Dikarya</taxon>
        <taxon>Ascomycota</taxon>
        <taxon>Saccharomycotina</taxon>
        <taxon>Pichiomycetes</taxon>
        <taxon>Debaryomycetaceae</taxon>
        <taxon>Debaryomyces</taxon>
    </lineage>
</organism>
<protein>
    <submittedName>
        <fullName evidence="2">DEHA2C01364p</fullName>
    </submittedName>
</protein>
<reference evidence="2 3" key="1">
    <citation type="journal article" date="2004" name="Nature">
        <title>Genome evolution in yeasts.</title>
        <authorList>
            <consortium name="Genolevures"/>
            <person name="Dujon B."/>
            <person name="Sherman D."/>
            <person name="Fischer G."/>
            <person name="Durrens P."/>
            <person name="Casaregola S."/>
            <person name="Lafontaine I."/>
            <person name="de Montigny J."/>
            <person name="Marck C."/>
            <person name="Neuveglise C."/>
            <person name="Talla E."/>
            <person name="Goffard N."/>
            <person name="Frangeul L."/>
            <person name="Aigle M."/>
            <person name="Anthouard V."/>
            <person name="Babour A."/>
            <person name="Barbe V."/>
            <person name="Barnay S."/>
            <person name="Blanchin S."/>
            <person name="Beckerich J.M."/>
            <person name="Beyne E."/>
            <person name="Bleykasten C."/>
            <person name="Boisrame A."/>
            <person name="Boyer J."/>
            <person name="Cattolico L."/>
            <person name="Confanioleri F."/>
            <person name="de Daruvar A."/>
            <person name="Despons L."/>
            <person name="Fabre E."/>
            <person name="Fairhead C."/>
            <person name="Ferry-Dumazet H."/>
            <person name="Groppi A."/>
            <person name="Hantraye F."/>
            <person name="Hennequin C."/>
            <person name="Jauniaux N."/>
            <person name="Joyet P."/>
            <person name="Kachouri R."/>
            <person name="Kerrest A."/>
            <person name="Koszul R."/>
            <person name="Lemaire M."/>
            <person name="Lesur I."/>
            <person name="Ma L."/>
            <person name="Muller H."/>
            <person name="Nicaud J.M."/>
            <person name="Nikolski M."/>
            <person name="Oztas S."/>
            <person name="Ozier-Kalogeropoulos O."/>
            <person name="Pellenz S."/>
            <person name="Potier S."/>
            <person name="Richard G.F."/>
            <person name="Straub M.L."/>
            <person name="Suleau A."/>
            <person name="Swennene D."/>
            <person name="Tekaia F."/>
            <person name="Wesolowski-Louvel M."/>
            <person name="Westhof E."/>
            <person name="Wirth B."/>
            <person name="Zeniou-Meyer M."/>
            <person name="Zivanovic I."/>
            <person name="Bolotin-Fukuhara M."/>
            <person name="Thierry A."/>
            <person name="Bouchier C."/>
            <person name="Caudron B."/>
            <person name="Scarpelli C."/>
            <person name="Gaillardin C."/>
            <person name="Weissenbach J."/>
            <person name="Wincker P."/>
            <person name="Souciet J.L."/>
        </authorList>
    </citation>
    <scope>NUCLEOTIDE SEQUENCE [LARGE SCALE GENOMIC DNA]</scope>
    <source>
        <strain evidence="3">ATCC 36239 / CBS 767 / BCRC 21394 / JCM 1990 / NBRC 0083 / IGC 2968</strain>
    </source>
</reference>
<dbReference type="AlphaFoldDB" id="Q6BVM8"/>
<keyword evidence="3" id="KW-1185">Reference proteome</keyword>
<dbReference type="VEuPathDB" id="FungiDB:DEHA2C01364g"/>
<accession>Q6BVM8</accession>
<name>Q6BVM8_DEBHA</name>